<dbReference type="EMBL" id="CP026112">
    <property type="protein sequence ID" value="AUT63327.1"/>
    <property type="molecule type" value="Genomic_DNA"/>
</dbReference>
<proteinExistence type="predicted"/>
<accession>A0A2I8EUP6</accession>
<evidence type="ECO:0000313" key="2">
    <source>
        <dbReference type="Proteomes" id="UP000243502"/>
    </source>
</evidence>
<evidence type="ECO:0000313" key="1">
    <source>
        <dbReference type="EMBL" id="AUT63327.1"/>
    </source>
</evidence>
<protein>
    <submittedName>
        <fullName evidence="1">Uncharacterized protein</fullName>
    </submittedName>
</protein>
<sequence>MMQACYYANVADHVAVRLAVVNRHIATAAPFTMGALHGSAGKLHLRNALPEAATNAPRCLIDAESAQRP</sequence>
<gene>
    <name evidence="1" type="ORF">C2L65_27740</name>
</gene>
<organism evidence="1 2">
    <name type="scientific">Paraburkholderia terrae</name>
    <dbReference type="NCBI Taxonomy" id="311230"/>
    <lineage>
        <taxon>Bacteria</taxon>
        <taxon>Pseudomonadati</taxon>
        <taxon>Pseudomonadota</taxon>
        <taxon>Betaproteobacteria</taxon>
        <taxon>Burkholderiales</taxon>
        <taxon>Burkholderiaceae</taxon>
        <taxon>Paraburkholderia</taxon>
    </lineage>
</organism>
<dbReference type="Proteomes" id="UP000243502">
    <property type="component" value="Chromosome 2"/>
</dbReference>
<name>A0A2I8EUP6_9BURK</name>
<reference evidence="1 2" key="1">
    <citation type="submission" date="2018-01" db="EMBL/GenBank/DDBJ databases">
        <title>Species boundaries and ecological features among Paraburkholderia terrae DSMZ17804T, P. hospita DSMZ17164T and P. caribensis DSMZ13236T.</title>
        <authorList>
            <person name="Pratama A.A."/>
        </authorList>
    </citation>
    <scope>NUCLEOTIDE SEQUENCE [LARGE SCALE GENOMIC DNA]</scope>
    <source>
        <strain evidence="1 2">DSM 17804</strain>
    </source>
</reference>
<dbReference type="AlphaFoldDB" id="A0A2I8EUP6"/>
<dbReference type="KEGG" id="pter:C2L65_27740"/>